<keyword evidence="2" id="KW-1185">Reference proteome</keyword>
<dbReference type="Proteomes" id="UP000253490">
    <property type="component" value="Unassembled WGS sequence"/>
</dbReference>
<proteinExistence type="predicted"/>
<reference evidence="1 2" key="1">
    <citation type="submission" date="2018-06" db="EMBL/GenBank/DDBJ databases">
        <title>Genomic Encyclopedia of Type Strains, Phase IV (KMG-IV): sequencing the most valuable type-strain genomes for metagenomic binning, comparative biology and taxonomic classification.</title>
        <authorList>
            <person name="Goeker M."/>
        </authorList>
    </citation>
    <scope>NUCLEOTIDE SEQUENCE [LARGE SCALE GENOMIC DNA]</scope>
    <source>
        <strain evidence="1 2">DSM 22112</strain>
    </source>
</reference>
<dbReference type="PANTHER" id="PTHR38471">
    <property type="entry name" value="FOUR HELIX BUNDLE PROTEIN"/>
    <property type="match status" value="1"/>
</dbReference>
<dbReference type="Pfam" id="PF05635">
    <property type="entry name" value="23S_rRNA_IVP"/>
    <property type="match status" value="1"/>
</dbReference>
<gene>
    <name evidence="1" type="ORF">DES36_102165</name>
</gene>
<dbReference type="EMBL" id="QNRX01000002">
    <property type="protein sequence ID" value="RBP69021.1"/>
    <property type="molecule type" value="Genomic_DNA"/>
</dbReference>
<sequence length="121" mass="14063">MGSSFEYLKVWQKSSDFIIEIYDILLQYPDYERYAMVSQIRRATNSVCANIAEGTGRRTKKDFINFLYVARGSLEEVRSFLLISERLGYINKEELNKLKVSSETISKMLNGLIKSLYNEIV</sequence>
<evidence type="ECO:0000313" key="2">
    <source>
        <dbReference type="Proteomes" id="UP000253490"/>
    </source>
</evidence>
<dbReference type="NCBIfam" id="TIGR02436">
    <property type="entry name" value="four helix bundle protein"/>
    <property type="match status" value="1"/>
</dbReference>
<dbReference type="RefSeq" id="WP_113919589.1">
    <property type="nucleotide sequence ID" value="NZ_QNRX01000002.1"/>
</dbReference>
<organism evidence="1 2">
    <name type="scientific">Alkalibaculum bacchi</name>
    <dbReference type="NCBI Taxonomy" id="645887"/>
    <lineage>
        <taxon>Bacteria</taxon>
        <taxon>Bacillati</taxon>
        <taxon>Bacillota</taxon>
        <taxon>Clostridia</taxon>
        <taxon>Eubacteriales</taxon>
        <taxon>Eubacteriaceae</taxon>
        <taxon>Alkalibaculum</taxon>
    </lineage>
</organism>
<accession>A0A366IFF0</accession>
<dbReference type="OrthoDB" id="160990at2"/>
<dbReference type="InterPro" id="IPR012657">
    <property type="entry name" value="23S_rRNA-intervening_sequence"/>
</dbReference>
<name>A0A366IFF0_9FIRM</name>
<dbReference type="PANTHER" id="PTHR38471:SF2">
    <property type="entry name" value="FOUR HELIX BUNDLE PROTEIN"/>
    <property type="match status" value="1"/>
</dbReference>
<dbReference type="Gene3D" id="1.20.1440.60">
    <property type="entry name" value="23S rRNA-intervening sequence"/>
    <property type="match status" value="1"/>
</dbReference>
<comment type="caution">
    <text evidence="1">The sequence shown here is derived from an EMBL/GenBank/DDBJ whole genome shotgun (WGS) entry which is preliminary data.</text>
</comment>
<dbReference type="CDD" id="cd16377">
    <property type="entry name" value="23S_rRNA_IVP_like"/>
    <property type="match status" value="1"/>
</dbReference>
<dbReference type="AlphaFoldDB" id="A0A366IFF0"/>
<protein>
    <submittedName>
        <fullName evidence="1">Four helix bundle protein</fullName>
    </submittedName>
</protein>
<evidence type="ECO:0000313" key="1">
    <source>
        <dbReference type="EMBL" id="RBP69021.1"/>
    </source>
</evidence>
<dbReference type="InterPro" id="IPR036583">
    <property type="entry name" value="23S_rRNA_IVS_sf"/>
</dbReference>
<dbReference type="SUPFAM" id="SSF158446">
    <property type="entry name" value="IVS-encoded protein-like"/>
    <property type="match status" value="1"/>
</dbReference>